<dbReference type="AlphaFoldDB" id="A0A4Y7KGT5"/>
<sequence length="48" mass="5425">MNPESDEVVRWLYGFLNGESEDPKISCNKGSNKENIRGRTLLKGGKRT</sequence>
<accession>A0A4Y7KGT5</accession>
<name>A0A4Y7KGT5_PAPSO</name>
<gene>
    <name evidence="1" type="ORF">C5167_035231</name>
</gene>
<keyword evidence="2" id="KW-1185">Reference proteome</keyword>
<dbReference type="EMBL" id="CM010721">
    <property type="protein sequence ID" value="RZC72056.1"/>
    <property type="molecule type" value="Genomic_DNA"/>
</dbReference>
<reference evidence="1 2" key="1">
    <citation type="journal article" date="2018" name="Science">
        <title>The opium poppy genome and morphinan production.</title>
        <authorList>
            <person name="Guo L."/>
            <person name="Winzer T."/>
            <person name="Yang X."/>
            <person name="Li Y."/>
            <person name="Ning Z."/>
            <person name="He Z."/>
            <person name="Teodor R."/>
            <person name="Lu Y."/>
            <person name="Bowser T.A."/>
            <person name="Graham I.A."/>
            <person name="Ye K."/>
        </authorList>
    </citation>
    <scope>NUCLEOTIDE SEQUENCE [LARGE SCALE GENOMIC DNA]</scope>
    <source>
        <strain evidence="2">cv. HN1</strain>
        <tissue evidence="1">Leaves</tissue>
    </source>
</reference>
<organism evidence="1 2">
    <name type="scientific">Papaver somniferum</name>
    <name type="common">Opium poppy</name>
    <dbReference type="NCBI Taxonomy" id="3469"/>
    <lineage>
        <taxon>Eukaryota</taxon>
        <taxon>Viridiplantae</taxon>
        <taxon>Streptophyta</taxon>
        <taxon>Embryophyta</taxon>
        <taxon>Tracheophyta</taxon>
        <taxon>Spermatophyta</taxon>
        <taxon>Magnoliopsida</taxon>
        <taxon>Ranunculales</taxon>
        <taxon>Papaveraceae</taxon>
        <taxon>Papaveroideae</taxon>
        <taxon>Papaver</taxon>
    </lineage>
</organism>
<evidence type="ECO:0000313" key="1">
    <source>
        <dbReference type="EMBL" id="RZC72056.1"/>
    </source>
</evidence>
<protein>
    <submittedName>
        <fullName evidence="1">Uncharacterized protein</fullName>
    </submittedName>
</protein>
<dbReference type="Gramene" id="RZC72056">
    <property type="protein sequence ID" value="RZC72056"/>
    <property type="gene ID" value="C5167_035231"/>
</dbReference>
<dbReference type="Proteomes" id="UP000316621">
    <property type="component" value="Chromosome 7"/>
</dbReference>
<proteinExistence type="predicted"/>
<evidence type="ECO:0000313" key="2">
    <source>
        <dbReference type="Proteomes" id="UP000316621"/>
    </source>
</evidence>